<accession>A0ABD6CF08</accession>
<reference evidence="2 3" key="1">
    <citation type="journal article" date="2019" name="Int. J. Syst. Evol. Microbiol.">
        <title>The Global Catalogue of Microorganisms (GCM) 10K type strain sequencing project: providing services to taxonomists for standard genome sequencing and annotation.</title>
        <authorList>
            <consortium name="The Broad Institute Genomics Platform"/>
            <consortium name="The Broad Institute Genome Sequencing Center for Infectious Disease"/>
            <person name="Wu L."/>
            <person name="Ma J."/>
        </authorList>
    </citation>
    <scope>NUCLEOTIDE SEQUENCE [LARGE SCALE GENOMIC DNA]</scope>
    <source>
        <strain evidence="2 3">CGMCC 1.12125</strain>
    </source>
</reference>
<evidence type="ECO:0000313" key="3">
    <source>
        <dbReference type="Proteomes" id="UP001597119"/>
    </source>
</evidence>
<proteinExistence type="predicted"/>
<keyword evidence="1" id="KW-0812">Transmembrane</keyword>
<dbReference type="AlphaFoldDB" id="A0ABD6CF08"/>
<keyword evidence="1" id="KW-0472">Membrane</keyword>
<evidence type="ECO:0008006" key="4">
    <source>
        <dbReference type="Google" id="ProtNLM"/>
    </source>
</evidence>
<comment type="caution">
    <text evidence="2">The sequence shown here is derived from an EMBL/GenBank/DDBJ whole genome shotgun (WGS) entry which is preliminary data.</text>
</comment>
<keyword evidence="3" id="KW-1185">Reference proteome</keyword>
<sequence length="208" mass="23657">MDDVLPLFLSAVFGGLATLAVSKYKLNKQRQQRRKKEQKEWFNSVLDATQRLKHRLSTHLESPEIEPIRVVDDLSGHAEELGVHANTAPPTVATAHTEQLRLLSGYIQEAVIIARIIEGSDSADAFNRQLRESADEQIRFAELDHDAIKADGLTEEEVRQQMGNQFPEFSVNDDQWETQATDALKEILSDYRQIVTNTEDVLQQHRPE</sequence>
<name>A0ABD6CF08_9EURY</name>
<dbReference type="Proteomes" id="UP001597119">
    <property type="component" value="Unassembled WGS sequence"/>
</dbReference>
<keyword evidence="1" id="KW-1133">Transmembrane helix</keyword>
<feature type="transmembrane region" description="Helical" evidence="1">
    <location>
        <begin position="6"/>
        <end position="26"/>
    </location>
</feature>
<protein>
    <recommendedName>
        <fullName evidence="4">DUF2489 domain-containing protein</fullName>
    </recommendedName>
</protein>
<evidence type="ECO:0000256" key="1">
    <source>
        <dbReference type="SAM" id="Phobius"/>
    </source>
</evidence>
<organism evidence="2 3">
    <name type="scientific">Halorientalis brevis</name>
    <dbReference type="NCBI Taxonomy" id="1126241"/>
    <lineage>
        <taxon>Archaea</taxon>
        <taxon>Methanobacteriati</taxon>
        <taxon>Methanobacteriota</taxon>
        <taxon>Stenosarchaea group</taxon>
        <taxon>Halobacteria</taxon>
        <taxon>Halobacteriales</taxon>
        <taxon>Haloarculaceae</taxon>
        <taxon>Halorientalis</taxon>
    </lineage>
</organism>
<dbReference type="EMBL" id="JBHUDJ010000013">
    <property type="protein sequence ID" value="MFD1588532.1"/>
    <property type="molecule type" value="Genomic_DNA"/>
</dbReference>
<dbReference type="RefSeq" id="WP_247382040.1">
    <property type="nucleotide sequence ID" value="NZ_JALLGV010000013.1"/>
</dbReference>
<evidence type="ECO:0000313" key="2">
    <source>
        <dbReference type="EMBL" id="MFD1588532.1"/>
    </source>
</evidence>
<gene>
    <name evidence="2" type="ORF">ACFR9U_16260</name>
</gene>